<comment type="subcellular location">
    <subcellularLocation>
        <location evidence="1">Membrane</location>
        <topology evidence="1">Multi-pass membrane protein</topology>
    </subcellularLocation>
</comment>
<dbReference type="EMBL" id="JBBXMP010000001">
    <property type="protein sequence ID" value="KAL0072587.1"/>
    <property type="molecule type" value="Genomic_DNA"/>
</dbReference>
<keyword evidence="2" id="KW-0813">Transport</keyword>
<gene>
    <name evidence="8" type="ORF">AAF712_000350</name>
</gene>
<keyword evidence="3 7" id="KW-0812">Transmembrane</keyword>
<evidence type="ECO:0000256" key="7">
    <source>
        <dbReference type="SAM" id="Phobius"/>
    </source>
</evidence>
<dbReference type="InterPro" id="IPR036259">
    <property type="entry name" value="MFS_trans_sf"/>
</dbReference>
<feature type="transmembrane region" description="Helical" evidence="7">
    <location>
        <begin position="214"/>
        <end position="237"/>
    </location>
</feature>
<evidence type="ECO:0000313" key="9">
    <source>
        <dbReference type="Proteomes" id="UP001437256"/>
    </source>
</evidence>
<proteinExistence type="predicted"/>
<evidence type="ECO:0000256" key="3">
    <source>
        <dbReference type="ARBA" id="ARBA00022692"/>
    </source>
</evidence>
<feature type="compositionally biased region" description="Polar residues" evidence="6">
    <location>
        <begin position="1"/>
        <end position="15"/>
    </location>
</feature>
<feature type="compositionally biased region" description="Basic and acidic residues" evidence="6">
    <location>
        <begin position="16"/>
        <end position="28"/>
    </location>
</feature>
<evidence type="ECO:0000256" key="2">
    <source>
        <dbReference type="ARBA" id="ARBA00022448"/>
    </source>
</evidence>
<keyword evidence="4 7" id="KW-1133">Transmembrane helix</keyword>
<dbReference type="Gene3D" id="1.20.1250.20">
    <property type="entry name" value="MFS general substrate transporter like domains"/>
    <property type="match status" value="2"/>
</dbReference>
<feature type="transmembrane region" description="Helical" evidence="7">
    <location>
        <begin position="442"/>
        <end position="463"/>
    </location>
</feature>
<organism evidence="8 9">
    <name type="scientific">Marasmius tenuissimus</name>
    <dbReference type="NCBI Taxonomy" id="585030"/>
    <lineage>
        <taxon>Eukaryota</taxon>
        <taxon>Fungi</taxon>
        <taxon>Dikarya</taxon>
        <taxon>Basidiomycota</taxon>
        <taxon>Agaricomycotina</taxon>
        <taxon>Agaricomycetes</taxon>
        <taxon>Agaricomycetidae</taxon>
        <taxon>Agaricales</taxon>
        <taxon>Marasmiineae</taxon>
        <taxon>Marasmiaceae</taxon>
        <taxon>Marasmius</taxon>
    </lineage>
</organism>
<sequence>MSNEKMSNSANSSISDVEKREASAHVDTETVSQQDIESVNERRTMMFVDFRMLPILALLYSFSLIDRVNLSSARVAGMGKELGLDVGDRYSIANCLYFVPYILLQIPGNAMLRRVGARNWLGFIVVAWGAVQLGMGFVEHWGLLTLCRILLGVFEAGFFPALVFIISTWYGARLVSLPLSADFLSGTNVMRFKNGSCSALVLIRKFEVLNQFRVRLAAFYLLSITISGFSPILAYGLSKLNGKSGISGWSWIFIVEGAITIFLGLVGYFLVPDFPDKNNFLSKAQTAFILRRVEEDRGDSIPDEITTRKVFHHLQDWTIWAYGVMFACSTLPAYMLAFFIPIILKGLNYSDTASLLLSAPPYGPAFVSAMIFAWLADKLKHRSGFLAIQAGITLTGCCMTAFAEGGATRYAGTFLINAGSAGCIPGVLAYGANNVVSQSKRAVQSAVTVAWGGIGGILASTVFREKDRPHYIPGLWVTIGAQIVLICLAAITHFHFTRLNKLSREGRLSGPLEGRQGFFYTT</sequence>
<feature type="transmembrane region" description="Helical" evidence="7">
    <location>
        <begin position="120"/>
        <end position="143"/>
    </location>
</feature>
<feature type="transmembrane region" description="Helical" evidence="7">
    <location>
        <begin position="52"/>
        <end position="70"/>
    </location>
</feature>
<evidence type="ECO:0000256" key="4">
    <source>
        <dbReference type="ARBA" id="ARBA00022989"/>
    </source>
</evidence>
<dbReference type="PANTHER" id="PTHR43791">
    <property type="entry name" value="PERMEASE-RELATED"/>
    <property type="match status" value="1"/>
</dbReference>
<comment type="caution">
    <text evidence="8">The sequence shown here is derived from an EMBL/GenBank/DDBJ whole genome shotgun (WGS) entry which is preliminary data.</text>
</comment>
<dbReference type="InterPro" id="IPR011701">
    <property type="entry name" value="MFS"/>
</dbReference>
<evidence type="ECO:0000313" key="8">
    <source>
        <dbReference type="EMBL" id="KAL0072587.1"/>
    </source>
</evidence>
<name>A0ABR3AF82_9AGAR</name>
<feature type="transmembrane region" description="Helical" evidence="7">
    <location>
        <begin position="475"/>
        <end position="496"/>
    </location>
</feature>
<evidence type="ECO:0008006" key="10">
    <source>
        <dbReference type="Google" id="ProtNLM"/>
    </source>
</evidence>
<feature type="transmembrane region" description="Helical" evidence="7">
    <location>
        <begin position="249"/>
        <end position="271"/>
    </location>
</feature>
<feature type="transmembrane region" description="Helical" evidence="7">
    <location>
        <begin position="409"/>
        <end position="430"/>
    </location>
</feature>
<dbReference type="SUPFAM" id="SSF103473">
    <property type="entry name" value="MFS general substrate transporter"/>
    <property type="match status" value="2"/>
</dbReference>
<keyword evidence="5 7" id="KW-0472">Membrane</keyword>
<feature type="transmembrane region" description="Helical" evidence="7">
    <location>
        <begin position="383"/>
        <end position="403"/>
    </location>
</feature>
<evidence type="ECO:0000256" key="1">
    <source>
        <dbReference type="ARBA" id="ARBA00004141"/>
    </source>
</evidence>
<feature type="transmembrane region" description="Helical" evidence="7">
    <location>
        <begin position="319"/>
        <end position="343"/>
    </location>
</feature>
<dbReference type="PANTHER" id="PTHR43791:SF3">
    <property type="entry name" value="MAJOR FACILITATOR SUPERFAMILY (MFS) PROFILE DOMAIN-CONTAINING PROTEIN"/>
    <property type="match status" value="1"/>
</dbReference>
<accession>A0ABR3AF82</accession>
<dbReference type="Pfam" id="PF07690">
    <property type="entry name" value="MFS_1"/>
    <property type="match status" value="2"/>
</dbReference>
<evidence type="ECO:0000256" key="6">
    <source>
        <dbReference type="SAM" id="MobiDB-lite"/>
    </source>
</evidence>
<feature type="transmembrane region" description="Helical" evidence="7">
    <location>
        <begin position="90"/>
        <end position="108"/>
    </location>
</feature>
<feature type="transmembrane region" description="Helical" evidence="7">
    <location>
        <begin position="149"/>
        <end position="170"/>
    </location>
</feature>
<reference evidence="8 9" key="1">
    <citation type="submission" date="2024-05" db="EMBL/GenBank/DDBJ databases">
        <title>A draft genome resource for the thread blight pathogen Marasmius tenuissimus strain MS-2.</title>
        <authorList>
            <person name="Yulfo-Soto G.E."/>
            <person name="Baruah I.K."/>
            <person name="Amoako-Attah I."/>
            <person name="Bukari Y."/>
            <person name="Meinhardt L.W."/>
            <person name="Bailey B.A."/>
            <person name="Cohen S.P."/>
        </authorList>
    </citation>
    <scope>NUCLEOTIDE SEQUENCE [LARGE SCALE GENOMIC DNA]</scope>
    <source>
        <strain evidence="8 9">MS-2</strain>
    </source>
</reference>
<evidence type="ECO:0000256" key="5">
    <source>
        <dbReference type="ARBA" id="ARBA00023136"/>
    </source>
</evidence>
<protein>
    <recommendedName>
        <fullName evidence="10">Major facilitator superfamily (MFS) profile domain-containing protein</fullName>
    </recommendedName>
</protein>
<feature type="region of interest" description="Disordered" evidence="6">
    <location>
        <begin position="1"/>
        <end position="35"/>
    </location>
</feature>
<feature type="transmembrane region" description="Helical" evidence="7">
    <location>
        <begin position="355"/>
        <end position="376"/>
    </location>
</feature>
<keyword evidence="9" id="KW-1185">Reference proteome</keyword>
<dbReference type="Proteomes" id="UP001437256">
    <property type="component" value="Unassembled WGS sequence"/>
</dbReference>